<dbReference type="Gene3D" id="1.10.10.10">
    <property type="entry name" value="Winged helix-like DNA-binding domain superfamily/Winged helix DNA-binding domain"/>
    <property type="match status" value="1"/>
</dbReference>
<dbReference type="InterPro" id="IPR027417">
    <property type="entry name" value="P-loop_NTPase"/>
</dbReference>
<dbReference type="AlphaFoldDB" id="A0A934K8K2"/>
<reference evidence="3" key="1">
    <citation type="submission" date="2020-10" db="EMBL/GenBank/DDBJ databases">
        <title>Ca. Dormibacterota MAGs.</title>
        <authorList>
            <person name="Montgomery K."/>
        </authorList>
    </citation>
    <scope>NUCLEOTIDE SEQUENCE [LARGE SCALE GENOMIC DNA]</scope>
    <source>
        <strain evidence="3">SC8812_S17_10</strain>
    </source>
</reference>
<evidence type="ECO:0000259" key="2">
    <source>
        <dbReference type="Pfam" id="PF25872"/>
    </source>
</evidence>
<feature type="domain" description="Winged helix-turn-helix" evidence="2">
    <location>
        <begin position="270"/>
        <end position="346"/>
    </location>
</feature>
<dbReference type="InterPro" id="IPR058852">
    <property type="entry name" value="HTH_77"/>
</dbReference>
<comment type="caution">
    <text evidence="3">The sequence shown here is derived from an EMBL/GenBank/DDBJ whole genome shotgun (WGS) entry which is preliminary data.</text>
</comment>
<dbReference type="SUPFAM" id="SSF48452">
    <property type="entry name" value="TPR-like"/>
    <property type="match status" value="1"/>
</dbReference>
<dbReference type="Pfam" id="PF25872">
    <property type="entry name" value="HTH_77"/>
    <property type="match status" value="1"/>
</dbReference>
<dbReference type="PRINTS" id="PR00364">
    <property type="entry name" value="DISEASERSIST"/>
</dbReference>
<organism evidence="3 4">
    <name type="scientific">Candidatus Nephthysia bennettiae</name>
    <dbReference type="NCBI Taxonomy" id="3127016"/>
    <lineage>
        <taxon>Bacteria</taxon>
        <taxon>Bacillati</taxon>
        <taxon>Candidatus Dormiibacterota</taxon>
        <taxon>Candidatus Dormibacteria</taxon>
        <taxon>Candidatus Dormibacterales</taxon>
        <taxon>Candidatus Dormibacteraceae</taxon>
        <taxon>Candidatus Nephthysia</taxon>
    </lineage>
</organism>
<dbReference type="EMBL" id="JAEKNR010000113">
    <property type="protein sequence ID" value="MBJ7598486.1"/>
    <property type="molecule type" value="Genomic_DNA"/>
</dbReference>
<evidence type="ECO:0000259" key="1">
    <source>
        <dbReference type="Pfam" id="PF13401"/>
    </source>
</evidence>
<name>A0A934K8K2_9BACT</name>
<dbReference type="PANTHER" id="PTHR47691">
    <property type="entry name" value="REGULATOR-RELATED"/>
    <property type="match status" value="1"/>
</dbReference>
<dbReference type="Proteomes" id="UP000612893">
    <property type="component" value="Unassembled WGS sequence"/>
</dbReference>
<dbReference type="Pfam" id="PF13401">
    <property type="entry name" value="AAA_22"/>
    <property type="match status" value="1"/>
</dbReference>
<accession>A0A934K8K2</accession>
<proteinExistence type="predicted"/>
<feature type="domain" description="ORC1/DEAH AAA+ ATPase" evidence="1">
    <location>
        <begin position="31"/>
        <end position="123"/>
    </location>
</feature>
<dbReference type="InterPro" id="IPR049945">
    <property type="entry name" value="AAA_22"/>
</dbReference>
<keyword evidence="4" id="KW-1185">Reference proteome</keyword>
<evidence type="ECO:0000313" key="4">
    <source>
        <dbReference type="Proteomes" id="UP000612893"/>
    </source>
</evidence>
<dbReference type="Gene3D" id="1.25.40.10">
    <property type="entry name" value="Tetratricopeptide repeat domain"/>
    <property type="match status" value="1"/>
</dbReference>
<dbReference type="RefSeq" id="WP_338201527.1">
    <property type="nucleotide sequence ID" value="NZ_JAEKNR010000113.1"/>
</dbReference>
<evidence type="ECO:0000313" key="3">
    <source>
        <dbReference type="EMBL" id="MBJ7598486.1"/>
    </source>
</evidence>
<dbReference type="InterPro" id="IPR036388">
    <property type="entry name" value="WH-like_DNA-bd_sf"/>
</dbReference>
<dbReference type="PANTHER" id="PTHR47691:SF3">
    <property type="entry name" value="HTH-TYPE TRANSCRIPTIONAL REGULATOR RV0890C-RELATED"/>
    <property type="match status" value="1"/>
</dbReference>
<dbReference type="InterPro" id="IPR011990">
    <property type="entry name" value="TPR-like_helical_dom_sf"/>
</dbReference>
<dbReference type="SUPFAM" id="SSF52540">
    <property type="entry name" value="P-loop containing nucleoside triphosphate hydrolases"/>
    <property type="match status" value="1"/>
</dbReference>
<gene>
    <name evidence="3" type="ORF">JF922_10430</name>
</gene>
<sequence>MTAEPRSKLTRPLTSFVGREDDIRTLSEHLKTQRLVTLTGAAGCGKTRLALEIAARQSQEFADGTCMVELGGLTEPELVANQVAAATGLLDDRVRPMIEMLAERLQDRSLLLILDNCEHLLGACASLADVLSRNCPALRVLATSREPLGVTGELTWQVAPLGTPDPERTTTLTQALRSDSVRLLLERAQLSRPGFALTQDNLPAAVQVCRRLDGVPLALELAAARLRVLSIEEIATRVSDHLSLLDSGARAGPARQRSLRAAIDWSYDLLSEPERLFFSRLSVFAGGFTLEAAEEVTPGGTLETRHVLDLLARLVDKSLVQVEELDRRQTRYRLLDTLRQYGRERLDEKEEGAELKRRHFEFFARLVQRADPHLHGSSEERYWLEKIRQEHDNLRSALDWSETGAPEDGLRLATGLGAYWYVSGHLDEGRRWLERALAITGESSVRGKALVRLGRLALKQGDWEASRRFDREALAWSGLADDPHTKARALNQAAFIRVQEGDLRAARAAYEQALALDRDIGADFWVASSMDHLGQCIRFQGDHQAAGRLLRESLEIRAGSTTSAVWRPRSSTSPSLLWIPVTWPAPTRR</sequence>
<protein>
    <submittedName>
        <fullName evidence="3">Tetratricopeptide repeat protein</fullName>
    </submittedName>
</protein>
<dbReference type="Pfam" id="PF13424">
    <property type="entry name" value="TPR_12"/>
    <property type="match status" value="1"/>
</dbReference>
<dbReference type="Gene3D" id="3.40.50.300">
    <property type="entry name" value="P-loop containing nucleotide triphosphate hydrolases"/>
    <property type="match status" value="1"/>
</dbReference>